<evidence type="ECO:0000313" key="2">
    <source>
        <dbReference type="EMBL" id="GAA0168170.1"/>
    </source>
</evidence>
<evidence type="ECO:0000256" key="1">
    <source>
        <dbReference type="SAM" id="MobiDB-lite"/>
    </source>
</evidence>
<feature type="compositionally biased region" description="Basic and acidic residues" evidence="1">
    <location>
        <begin position="83"/>
        <end position="106"/>
    </location>
</feature>
<name>A0AAV3QZ31_LITER</name>
<feature type="region of interest" description="Disordered" evidence="1">
    <location>
        <begin position="48"/>
        <end position="106"/>
    </location>
</feature>
<accession>A0AAV3QZ31</accession>
<feature type="compositionally biased region" description="Low complexity" evidence="1">
    <location>
        <begin position="49"/>
        <end position="66"/>
    </location>
</feature>
<reference evidence="2 3" key="1">
    <citation type="submission" date="2024-01" db="EMBL/GenBank/DDBJ databases">
        <title>The complete chloroplast genome sequence of Lithospermum erythrorhizon: insights into the phylogenetic relationship among Boraginaceae species and the maternal lineages of purple gromwells.</title>
        <authorList>
            <person name="Okada T."/>
            <person name="Watanabe K."/>
        </authorList>
    </citation>
    <scope>NUCLEOTIDE SEQUENCE [LARGE SCALE GENOMIC DNA]</scope>
</reference>
<protein>
    <submittedName>
        <fullName evidence="2">Uncharacterized protein</fullName>
    </submittedName>
</protein>
<proteinExistence type="predicted"/>
<sequence>MRDPGDRIDGALRGPREEMRFLARDVPASHTRLLMNGPEAAPVTCLPWPAAGPARSPAPRHAGRGPIHYRPGPVKQRPPLEGGRNKDDKANREREELRDKNEITSS</sequence>
<dbReference type="EMBL" id="BAABME010006369">
    <property type="protein sequence ID" value="GAA0168170.1"/>
    <property type="molecule type" value="Genomic_DNA"/>
</dbReference>
<organism evidence="2 3">
    <name type="scientific">Lithospermum erythrorhizon</name>
    <name type="common">Purple gromwell</name>
    <name type="synonym">Lithospermum officinale var. erythrorhizon</name>
    <dbReference type="NCBI Taxonomy" id="34254"/>
    <lineage>
        <taxon>Eukaryota</taxon>
        <taxon>Viridiplantae</taxon>
        <taxon>Streptophyta</taxon>
        <taxon>Embryophyta</taxon>
        <taxon>Tracheophyta</taxon>
        <taxon>Spermatophyta</taxon>
        <taxon>Magnoliopsida</taxon>
        <taxon>eudicotyledons</taxon>
        <taxon>Gunneridae</taxon>
        <taxon>Pentapetalae</taxon>
        <taxon>asterids</taxon>
        <taxon>lamiids</taxon>
        <taxon>Boraginales</taxon>
        <taxon>Boraginaceae</taxon>
        <taxon>Boraginoideae</taxon>
        <taxon>Lithospermeae</taxon>
        <taxon>Lithospermum</taxon>
    </lineage>
</organism>
<keyword evidence="3" id="KW-1185">Reference proteome</keyword>
<comment type="caution">
    <text evidence="2">The sequence shown here is derived from an EMBL/GenBank/DDBJ whole genome shotgun (WGS) entry which is preliminary data.</text>
</comment>
<dbReference type="AlphaFoldDB" id="A0AAV3QZ31"/>
<dbReference type="Proteomes" id="UP001454036">
    <property type="component" value="Unassembled WGS sequence"/>
</dbReference>
<gene>
    <name evidence="2" type="ORF">LIER_22944</name>
</gene>
<evidence type="ECO:0000313" key="3">
    <source>
        <dbReference type="Proteomes" id="UP001454036"/>
    </source>
</evidence>